<keyword evidence="1" id="KW-1133">Transmembrane helix</keyword>
<organism evidence="2 3">
    <name type="scientific">Candidatus Wildermuthbacteria bacterium RIFCSPLOWO2_12_FULL_40_9</name>
    <dbReference type="NCBI Taxonomy" id="1802467"/>
    <lineage>
        <taxon>Bacteria</taxon>
        <taxon>Candidatus Wildermuthiibacteriota</taxon>
    </lineage>
</organism>
<proteinExistence type="predicted"/>
<evidence type="ECO:0000313" key="2">
    <source>
        <dbReference type="EMBL" id="OHA76808.1"/>
    </source>
</evidence>
<evidence type="ECO:0000313" key="3">
    <source>
        <dbReference type="Proteomes" id="UP000177853"/>
    </source>
</evidence>
<dbReference type="Gene3D" id="2.60.120.1140">
    <property type="entry name" value="Protein of unknown function DUF192"/>
    <property type="match status" value="1"/>
</dbReference>
<name>A0A1G2RWH2_9BACT</name>
<keyword evidence="1" id="KW-0812">Transmembrane</keyword>
<dbReference type="PANTHER" id="PTHR37953:SF1">
    <property type="entry name" value="UPF0127 PROTEIN MJ1496"/>
    <property type="match status" value="1"/>
</dbReference>
<protein>
    <recommendedName>
        <fullName evidence="4">DUF192 domain-containing protein</fullName>
    </recommendedName>
</protein>
<comment type="caution">
    <text evidence="2">The sequence shown here is derived from an EMBL/GenBank/DDBJ whole genome shotgun (WGS) entry which is preliminary data.</text>
</comment>
<dbReference type="AlphaFoldDB" id="A0A1G2RWH2"/>
<evidence type="ECO:0000256" key="1">
    <source>
        <dbReference type="SAM" id="Phobius"/>
    </source>
</evidence>
<dbReference type="EMBL" id="MHUM01000015">
    <property type="protein sequence ID" value="OHA76808.1"/>
    <property type="molecule type" value="Genomic_DNA"/>
</dbReference>
<dbReference type="InterPro" id="IPR038695">
    <property type="entry name" value="Saro_0823-like_sf"/>
</dbReference>
<accession>A0A1G2RWH2</accession>
<feature type="transmembrane region" description="Helical" evidence="1">
    <location>
        <begin position="6"/>
        <end position="28"/>
    </location>
</feature>
<dbReference type="PANTHER" id="PTHR37953">
    <property type="entry name" value="UPF0127 PROTEIN MJ1496"/>
    <property type="match status" value="1"/>
</dbReference>
<reference evidence="2 3" key="1">
    <citation type="journal article" date="2016" name="Nat. Commun.">
        <title>Thousands of microbial genomes shed light on interconnected biogeochemical processes in an aquifer system.</title>
        <authorList>
            <person name="Anantharaman K."/>
            <person name="Brown C.T."/>
            <person name="Hug L.A."/>
            <person name="Sharon I."/>
            <person name="Castelle C.J."/>
            <person name="Probst A.J."/>
            <person name="Thomas B.C."/>
            <person name="Singh A."/>
            <person name="Wilkins M.J."/>
            <person name="Karaoz U."/>
            <person name="Brodie E.L."/>
            <person name="Williams K.H."/>
            <person name="Hubbard S.S."/>
            <person name="Banfield J.F."/>
        </authorList>
    </citation>
    <scope>NUCLEOTIDE SEQUENCE [LARGE SCALE GENOMIC DNA]</scope>
</reference>
<keyword evidence="1" id="KW-0472">Membrane</keyword>
<gene>
    <name evidence="2" type="ORF">A3H01_00840</name>
</gene>
<evidence type="ECO:0008006" key="4">
    <source>
        <dbReference type="Google" id="ProtNLM"/>
    </source>
</evidence>
<sequence length="162" mass="18554">MSNTKTLITEIVLLLILLFLLFRGIYIIDKYSFMILKDNDQKVGKVCFEENCFQVELAVSDQQRSRGLMLRESLGEDQGMLFVFEKEGNYNFWMKNTFIPLDIIWINGEKKVVFIKESVQSCKDADCPSINPGTEAKYVLELNSGKSKEIGLAVDSQVSIEY</sequence>
<dbReference type="Proteomes" id="UP000177853">
    <property type="component" value="Unassembled WGS sequence"/>
</dbReference>
<dbReference type="InterPro" id="IPR003795">
    <property type="entry name" value="DUF192"/>
</dbReference>
<dbReference type="Pfam" id="PF02643">
    <property type="entry name" value="DUF192"/>
    <property type="match status" value="1"/>
</dbReference>